<gene>
    <name evidence="2" type="ORF">E4L95_16580</name>
</gene>
<feature type="domain" description="Rad50/SbcC-type AAA" evidence="1">
    <location>
        <begin position="20"/>
        <end position="54"/>
    </location>
</feature>
<name>A0A4Z1BIB8_9RHOB</name>
<dbReference type="GO" id="GO:0016887">
    <property type="term" value="F:ATP hydrolysis activity"/>
    <property type="evidence" value="ECO:0007669"/>
    <property type="project" value="InterPro"/>
</dbReference>
<dbReference type="Pfam" id="PF13476">
    <property type="entry name" value="AAA_23"/>
    <property type="match status" value="1"/>
</dbReference>
<proteinExistence type="predicted"/>
<dbReference type="Gene3D" id="3.40.50.300">
    <property type="entry name" value="P-loop containing nucleotide triphosphate hydrolases"/>
    <property type="match status" value="1"/>
</dbReference>
<dbReference type="OrthoDB" id="8107482at2"/>
<protein>
    <recommendedName>
        <fullName evidence="1">Rad50/SbcC-type AAA domain-containing protein</fullName>
    </recommendedName>
</protein>
<dbReference type="InterPro" id="IPR038729">
    <property type="entry name" value="Rad50/SbcC_AAA"/>
</dbReference>
<evidence type="ECO:0000259" key="1">
    <source>
        <dbReference type="Pfam" id="PF13476"/>
    </source>
</evidence>
<organism evidence="2 3">
    <name type="scientific">Paracoccus liaowanqingii</name>
    <dbReference type="NCBI Taxonomy" id="2560053"/>
    <lineage>
        <taxon>Bacteria</taxon>
        <taxon>Pseudomonadati</taxon>
        <taxon>Pseudomonadota</taxon>
        <taxon>Alphaproteobacteria</taxon>
        <taxon>Rhodobacterales</taxon>
        <taxon>Paracoccaceae</taxon>
        <taxon>Paracoccus</taxon>
    </lineage>
</organism>
<accession>A0A4Z1BIB8</accession>
<dbReference type="Proteomes" id="UP000297972">
    <property type="component" value="Unassembled WGS sequence"/>
</dbReference>
<comment type="caution">
    <text evidence="2">The sequence shown here is derived from an EMBL/GenBank/DDBJ whole genome shotgun (WGS) entry which is preliminary data.</text>
</comment>
<dbReference type="RefSeq" id="WP_135818546.1">
    <property type="nucleotide sequence ID" value="NZ_SRPG01000200.1"/>
</dbReference>
<keyword evidence="3" id="KW-1185">Reference proteome</keyword>
<dbReference type="EMBL" id="SRPG01000200">
    <property type="protein sequence ID" value="TGN51824.1"/>
    <property type="molecule type" value="Genomic_DNA"/>
</dbReference>
<evidence type="ECO:0000313" key="2">
    <source>
        <dbReference type="EMBL" id="TGN51824.1"/>
    </source>
</evidence>
<dbReference type="InterPro" id="IPR027417">
    <property type="entry name" value="P-loop_NTPase"/>
</dbReference>
<dbReference type="SUPFAM" id="SSF52540">
    <property type="entry name" value="P-loop containing nucleoside triphosphate hydrolases"/>
    <property type="match status" value="1"/>
</dbReference>
<dbReference type="GO" id="GO:0006302">
    <property type="term" value="P:double-strand break repair"/>
    <property type="evidence" value="ECO:0007669"/>
    <property type="project" value="InterPro"/>
</dbReference>
<sequence length="563" mass="64170">MKLLRFETLNLLSRKEQKARKIEFHPRLTVIKGPNDVGKSSVIKSIYWALGAASGKIHPMWARANIKALLTFTVDNGRYKILRDHDTFGIFGSDNEVLLITNQITRDLAPFFGELLDFNLVLSNRQGKPEVPPPAYAFLPFYIDQDTGWTRPLESFSNLTQYKEFRKPLLEFHTGILPKEYYELEAEKRRLQIEQKELGADQKIVQKALSRLNLEAKFDGLELSVEGHEIAIENLLSRLTDIRALRQDRASKLSEILDRRMIINQQVQIVRASIIELEKDTDFAAKLPEEIYCPTCGTSHDNDFSNRYGIIADREACFDFLTTSKQSENALVLQASKAEAEIKRADHELSIIQASLDEKRGDVSLVEVIESRGRRIASDLFDSQLFELDTQITKLLEIITGINRDLRKYKDKKRRDRIVDYYAKLVLRYLRELDVANYDVDQVSRIPAQISETGSDLPRALLGYYLAILNTIYSYSTSVFAPIVIDSPNQQDQDAENVGSMIDLVIAARPSDAQLILGTVSLHGRSIADGSVIELQEKLSVLRREEYVSVTTSMQPYMDKMVL</sequence>
<dbReference type="AlphaFoldDB" id="A0A4Z1BIB8"/>
<evidence type="ECO:0000313" key="3">
    <source>
        <dbReference type="Proteomes" id="UP000297972"/>
    </source>
</evidence>
<reference evidence="2 3" key="1">
    <citation type="submission" date="2019-03" db="EMBL/GenBank/DDBJ databases">
        <authorList>
            <person name="Li J."/>
        </authorList>
    </citation>
    <scope>NUCLEOTIDE SEQUENCE [LARGE SCALE GENOMIC DNA]</scope>
    <source>
        <strain evidence="2 3">3058</strain>
    </source>
</reference>